<organism evidence="1 2">
    <name type="scientific">Diversispora eburnea</name>
    <dbReference type="NCBI Taxonomy" id="1213867"/>
    <lineage>
        <taxon>Eukaryota</taxon>
        <taxon>Fungi</taxon>
        <taxon>Fungi incertae sedis</taxon>
        <taxon>Mucoromycota</taxon>
        <taxon>Glomeromycotina</taxon>
        <taxon>Glomeromycetes</taxon>
        <taxon>Diversisporales</taxon>
        <taxon>Diversisporaceae</taxon>
        <taxon>Diversispora</taxon>
    </lineage>
</organism>
<protein>
    <submittedName>
        <fullName evidence="1">3246_t:CDS:1</fullName>
    </submittedName>
</protein>
<gene>
    <name evidence="1" type="ORF">DEBURN_LOCUS11134</name>
</gene>
<comment type="caution">
    <text evidence="1">The sequence shown here is derived from an EMBL/GenBank/DDBJ whole genome shotgun (WGS) entry which is preliminary data.</text>
</comment>
<reference evidence="1" key="1">
    <citation type="submission" date="2021-06" db="EMBL/GenBank/DDBJ databases">
        <authorList>
            <person name="Kallberg Y."/>
            <person name="Tangrot J."/>
            <person name="Rosling A."/>
        </authorList>
    </citation>
    <scope>NUCLEOTIDE SEQUENCE</scope>
    <source>
        <strain evidence="1">AZ414A</strain>
    </source>
</reference>
<dbReference type="EMBL" id="CAJVPK010004891">
    <property type="protein sequence ID" value="CAG8640206.1"/>
    <property type="molecule type" value="Genomic_DNA"/>
</dbReference>
<feature type="non-terminal residue" evidence="1">
    <location>
        <position position="1"/>
    </location>
</feature>
<dbReference type="Proteomes" id="UP000789706">
    <property type="component" value="Unassembled WGS sequence"/>
</dbReference>
<dbReference type="OrthoDB" id="2408098at2759"/>
<evidence type="ECO:0000313" key="1">
    <source>
        <dbReference type="EMBL" id="CAG8640206.1"/>
    </source>
</evidence>
<feature type="non-terminal residue" evidence="1">
    <location>
        <position position="265"/>
    </location>
</feature>
<proteinExistence type="predicted"/>
<sequence>SLFTRNDMNLLGVIFKPASVEDVIPDIHDSKKYLLPKINRKILEDKDFDVKKFVGISDNQVRTFITKMHWVLMNEKYVESTREFKTDSLVDNLLRLVKIDDYPLTIANHPLYRLSLFGKPYVSAEPEFVVSNKNVSMVVVEDKHLRNVKARTNFGETQLSAEILACGDENISEKIIEQTVFAMRVISMHVTFYKAVIPEAYWEDLDKGLPQEQSVVIKRWPMINGKQTGLDLANSDEREKVLKSLVKIHNINQVIVGVLNENDCF</sequence>
<name>A0A9N9GWS2_9GLOM</name>
<accession>A0A9N9GWS2</accession>
<evidence type="ECO:0000313" key="2">
    <source>
        <dbReference type="Proteomes" id="UP000789706"/>
    </source>
</evidence>
<keyword evidence="2" id="KW-1185">Reference proteome</keyword>
<dbReference type="AlphaFoldDB" id="A0A9N9GWS2"/>